<keyword evidence="6" id="KW-0539">Nucleus</keyword>
<evidence type="ECO:0000256" key="7">
    <source>
        <dbReference type="PROSITE-ProRule" id="PRU00042"/>
    </source>
</evidence>
<dbReference type="FunFam" id="3.30.160.60:FF:000446">
    <property type="entry name" value="Zinc finger protein"/>
    <property type="match status" value="1"/>
</dbReference>
<evidence type="ECO:0000256" key="3">
    <source>
        <dbReference type="ARBA" id="ARBA00022737"/>
    </source>
</evidence>
<name>A0AAE1CQM9_9GAST</name>
<organism evidence="10 11">
    <name type="scientific">Elysia crispata</name>
    <name type="common">lettuce slug</name>
    <dbReference type="NCBI Taxonomy" id="231223"/>
    <lineage>
        <taxon>Eukaryota</taxon>
        <taxon>Metazoa</taxon>
        <taxon>Spiralia</taxon>
        <taxon>Lophotrochozoa</taxon>
        <taxon>Mollusca</taxon>
        <taxon>Gastropoda</taxon>
        <taxon>Heterobranchia</taxon>
        <taxon>Euthyneura</taxon>
        <taxon>Panpulmonata</taxon>
        <taxon>Sacoglossa</taxon>
        <taxon>Placobranchoidea</taxon>
        <taxon>Plakobranchidae</taxon>
        <taxon>Elysia</taxon>
    </lineage>
</organism>
<dbReference type="PROSITE" id="PS00028">
    <property type="entry name" value="ZINC_FINGER_C2H2_1"/>
    <property type="match status" value="8"/>
</dbReference>
<keyword evidence="4 7" id="KW-0863">Zinc-finger</keyword>
<accession>A0AAE1CQM9</accession>
<dbReference type="GO" id="GO:0005634">
    <property type="term" value="C:nucleus"/>
    <property type="evidence" value="ECO:0007669"/>
    <property type="project" value="UniProtKB-SubCell"/>
</dbReference>
<dbReference type="FunFam" id="3.30.160.60:FF:002343">
    <property type="entry name" value="Zinc finger protein 33A"/>
    <property type="match status" value="1"/>
</dbReference>
<comment type="caution">
    <text evidence="10">The sequence shown here is derived from an EMBL/GenBank/DDBJ whole genome shotgun (WGS) entry which is preliminary data.</text>
</comment>
<dbReference type="AlphaFoldDB" id="A0AAE1CQM9"/>
<evidence type="ECO:0000256" key="4">
    <source>
        <dbReference type="ARBA" id="ARBA00022771"/>
    </source>
</evidence>
<feature type="domain" description="C2H2-type" evidence="9">
    <location>
        <begin position="342"/>
        <end position="369"/>
    </location>
</feature>
<feature type="domain" description="C2H2-type" evidence="9">
    <location>
        <begin position="314"/>
        <end position="341"/>
    </location>
</feature>
<evidence type="ECO:0000259" key="9">
    <source>
        <dbReference type="PROSITE" id="PS50157"/>
    </source>
</evidence>
<protein>
    <recommendedName>
        <fullName evidence="9">C2H2-type domain-containing protein</fullName>
    </recommendedName>
</protein>
<gene>
    <name evidence="10" type="ORF">RRG08_005503</name>
</gene>
<keyword evidence="5" id="KW-0862">Zinc</keyword>
<dbReference type="Pfam" id="PF00096">
    <property type="entry name" value="zf-C2H2"/>
    <property type="match status" value="5"/>
</dbReference>
<feature type="region of interest" description="Disordered" evidence="8">
    <location>
        <begin position="89"/>
        <end position="110"/>
    </location>
</feature>
<dbReference type="Gene3D" id="3.30.160.60">
    <property type="entry name" value="Classic Zinc Finger"/>
    <property type="match status" value="7"/>
</dbReference>
<feature type="compositionally biased region" description="Polar residues" evidence="8">
    <location>
        <begin position="16"/>
        <end position="29"/>
    </location>
</feature>
<keyword evidence="3" id="KW-0677">Repeat</keyword>
<feature type="domain" description="C2H2-type" evidence="9">
    <location>
        <begin position="200"/>
        <end position="229"/>
    </location>
</feature>
<evidence type="ECO:0000256" key="1">
    <source>
        <dbReference type="ARBA" id="ARBA00004123"/>
    </source>
</evidence>
<sequence length="775" mass="87201">MDAAHDIAQHRRSKQDSTQPSITPSINTKEYQDSHEGTDKVKKDALDAREVAIQANDYEIERKFSHLPARKRYIPLKFSDYRVFDGATHSENKREEHEEEEEEETDSTFKPVRDVEKKIRKPLKKKSPLDGCMFSGRPRKNVENIISEEDAASKQQAEIDGKPAIIKVSAGFKCSLCGHVFSLRGNAKSHLITHTDKKPFSCDFEGCGKSLRTKEALRRHQLSHLGIKMFECTECHKKLSTNISLQEHTTVHSGEKPLICPVCGKKFRQKAVMKRHIVTHSTEKPYACTVCGKKFAMKVYVKSHMKTHTGERPFNCETCGKSFAHASDLKRHKIIHTGEKPYACSICSMRYNDVSSRKRHEREHQTGQQFLCTMCNQRFSRAGHLRSHLVKAHNMGSNGLYEVQSMDKRAQDSWPPGTREPKYVSLLPSAQGVNLVAQKGQARTDNSEDKGPQTVHLLVGAADSAVNDMKLSLNEKVSGSTHGKAERPEDNIELSVFDPTLDRLDTLPPGFTCKIIEHPDSNNVLEFHLEKTDDIQSSNAAGMSLGGISGETSLTVIKDESTDTLMVIQQEPVPCSTSSEQQQTEINSEPKWQVCVGVDPSRGHTYAKQTQTIMDHDTRQDKALMAQPNIDLENTSLTSDNVINIEKNLNLESKSDVLNIPNSSMDRNDDAKHLGDSVMAPEAVSDQYIYHPDLTSQEYYNWLSAFTEYCKALPLPLKKETFQRISHVQKTLTDFMALPSGVIMDKNNFKVLMSITKDLSDIISGHLMLMYKNLS</sequence>
<feature type="domain" description="C2H2-type" evidence="9">
    <location>
        <begin position="172"/>
        <end position="199"/>
    </location>
</feature>
<dbReference type="PROSITE" id="PS50157">
    <property type="entry name" value="ZINC_FINGER_C2H2_2"/>
    <property type="match status" value="8"/>
</dbReference>
<feature type="region of interest" description="Disordered" evidence="8">
    <location>
        <begin position="1"/>
        <end position="41"/>
    </location>
</feature>
<proteinExistence type="predicted"/>
<dbReference type="GO" id="GO:0000981">
    <property type="term" value="F:DNA-binding transcription factor activity, RNA polymerase II-specific"/>
    <property type="evidence" value="ECO:0007669"/>
    <property type="project" value="TreeGrafter"/>
</dbReference>
<dbReference type="EMBL" id="JAWDGP010007160">
    <property type="protein sequence ID" value="KAK3729131.1"/>
    <property type="molecule type" value="Genomic_DNA"/>
</dbReference>
<evidence type="ECO:0000313" key="11">
    <source>
        <dbReference type="Proteomes" id="UP001283361"/>
    </source>
</evidence>
<dbReference type="PANTHER" id="PTHR24394">
    <property type="entry name" value="ZINC FINGER PROTEIN"/>
    <property type="match status" value="1"/>
</dbReference>
<dbReference type="FunFam" id="3.30.160.60:FF:000912">
    <property type="entry name" value="Zinc finger protein 660"/>
    <property type="match status" value="1"/>
</dbReference>
<dbReference type="FunFam" id="3.30.160.60:FF:000634">
    <property type="entry name" value="Zinc finger X-chromosomal protein"/>
    <property type="match status" value="1"/>
</dbReference>
<dbReference type="SUPFAM" id="SSF57667">
    <property type="entry name" value="beta-beta-alpha zinc fingers"/>
    <property type="match status" value="4"/>
</dbReference>
<evidence type="ECO:0000313" key="10">
    <source>
        <dbReference type="EMBL" id="KAK3729131.1"/>
    </source>
</evidence>
<dbReference type="PANTHER" id="PTHR24394:SF29">
    <property type="entry name" value="MYONEURIN"/>
    <property type="match status" value="1"/>
</dbReference>
<keyword evidence="11" id="KW-1185">Reference proteome</keyword>
<feature type="compositionally biased region" description="Acidic residues" evidence="8">
    <location>
        <begin position="97"/>
        <end position="106"/>
    </location>
</feature>
<comment type="subcellular location">
    <subcellularLocation>
        <location evidence="1">Nucleus</location>
    </subcellularLocation>
</comment>
<dbReference type="InterPro" id="IPR013087">
    <property type="entry name" value="Znf_C2H2_type"/>
</dbReference>
<feature type="domain" description="C2H2-type" evidence="9">
    <location>
        <begin position="230"/>
        <end position="257"/>
    </location>
</feature>
<feature type="domain" description="C2H2-type" evidence="9">
    <location>
        <begin position="258"/>
        <end position="285"/>
    </location>
</feature>
<evidence type="ECO:0000256" key="6">
    <source>
        <dbReference type="ARBA" id="ARBA00023242"/>
    </source>
</evidence>
<feature type="domain" description="C2H2-type" evidence="9">
    <location>
        <begin position="286"/>
        <end position="313"/>
    </location>
</feature>
<dbReference type="InterPro" id="IPR036236">
    <property type="entry name" value="Znf_C2H2_sf"/>
</dbReference>
<evidence type="ECO:0000256" key="8">
    <source>
        <dbReference type="SAM" id="MobiDB-lite"/>
    </source>
</evidence>
<evidence type="ECO:0000256" key="5">
    <source>
        <dbReference type="ARBA" id="ARBA00022833"/>
    </source>
</evidence>
<keyword evidence="2" id="KW-0479">Metal-binding</keyword>
<feature type="compositionally biased region" description="Basic and acidic residues" evidence="8">
    <location>
        <begin position="30"/>
        <end position="41"/>
    </location>
</feature>
<evidence type="ECO:0000256" key="2">
    <source>
        <dbReference type="ARBA" id="ARBA00022723"/>
    </source>
</evidence>
<reference evidence="10" key="1">
    <citation type="journal article" date="2023" name="G3 (Bethesda)">
        <title>A reference genome for the long-term kleptoplast-retaining sea slug Elysia crispata morphotype clarki.</title>
        <authorList>
            <person name="Eastman K.E."/>
            <person name="Pendleton A.L."/>
            <person name="Shaikh M.A."/>
            <person name="Suttiyut T."/>
            <person name="Ogas R."/>
            <person name="Tomko P."/>
            <person name="Gavelis G."/>
            <person name="Widhalm J.R."/>
            <person name="Wisecaver J.H."/>
        </authorList>
    </citation>
    <scope>NUCLEOTIDE SEQUENCE</scope>
    <source>
        <strain evidence="10">ECLA1</strain>
    </source>
</reference>
<dbReference type="SMART" id="SM00355">
    <property type="entry name" value="ZnF_C2H2"/>
    <property type="match status" value="8"/>
</dbReference>
<dbReference type="GO" id="GO:0008270">
    <property type="term" value="F:zinc ion binding"/>
    <property type="evidence" value="ECO:0007669"/>
    <property type="project" value="UniProtKB-KW"/>
</dbReference>
<feature type="domain" description="C2H2-type" evidence="9">
    <location>
        <begin position="370"/>
        <end position="393"/>
    </location>
</feature>
<dbReference type="Proteomes" id="UP001283361">
    <property type="component" value="Unassembled WGS sequence"/>
</dbReference>